<name>A0A6I4ZV56_9BACI</name>
<dbReference type="EMBL" id="WMEQ01000001">
    <property type="protein sequence ID" value="MYL32207.1"/>
    <property type="molecule type" value="Genomic_DNA"/>
</dbReference>
<evidence type="ECO:0000313" key="3">
    <source>
        <dbReference type="Proteomes" id="UP000468638"/>
    </source>
</evidence>
<dbReference type="AlphaFoldDB" id="A0A6I4ZV56"/>
<feature type="compositionally biased region" description="Basic and acidic residues" evidence="1">
    <location>
        <begin position="24"/>
        <end position="41"/>
    </location>
</feature>
<sequence length="80" mass="9639">MSEKRRVIKVDEVLIQADNVVIEPRRDRHDDRKDDRRDGRNPFDSLFGPRRMEVEEAETEEKEEVTEENEGEQRPPFSWI</sequence>
<evidence type="ECO:0000256" key="1">
    <source>
        <dbReference type="SAM" id="MobiDB-lite"/>
    </source>
</evidence>
<dbReference type="Proteomes" id="UP000468638">
    <property type="component" value="Unassembled WGS sequence"/>
</dbReference>
<protein>
    <submittedName>
        <fullName evidence="2">Uncharacterized protein</fullName>
    </submittedName>
</protein>
<proteinExistence type="predicted"/>
<reference evidence="2 3" key="1">
    <citation type="submission" date="2019-11" db="EMBL/GenBank/DDBJ databases">
        <title>Genome sequences of 17 halophilic strains isolated from different environments.</title>
        <authorList>
            <person name="Furrow R.E."/>
        </authorList>
    </citation>
    <scope>NUCLEOTIDE SEQUENCE [LARGE SCALE GENOMIC DNA]</scope>
    <source>
        <strain evidence="2 3">22514_16_FS</strain>
    </source>
</reference>
<organism evidence="2 3">
    <name type="scientific">Pontibacillus yanchengensis</name>
    <dbReference type="NCBI Taxonomy" id="462910"/>
    <lineage>
        <taxon>Bacteria</taxon>
        <taxon>Bacillati</taxon>
        <taxon>Bacillota</taxon>
        <taxon>Bacilli</taxon>
        <taxon>Bacillales</taxon>
        <taxon>Bacillaceae</taxon>
        <taxon>Pontibacillus</taxon>
    </lineage>
</organism>
<accession>A0A6I4ZV56</accession>
<dbReference type="RefSeq" id="WP_160847518.1">
    <property type="nucleotide sequence ID" value="NZ_WMEQ01000001.1"/>
</dbReference>
<feature type="compositionally biased region" description="Acidic residues" evidence="1">
    <location>
        <begin position="55"/>
        <end position="70"/>
    </location>
</feature>
<feature type="region of interest" description="Disordered" evidence="1">
    <location>
        <begin position="24"/>
        <end position="80"/>
    </location>
</feature>
<evidence type="ECO:0000313" key="2">
    <source>
        <dbReference type="EMBL" id="MYL32207.1"/>
    </source>
</evidence>
<comment type="caution">
    <text evidence="2">The sequence shown here is derived from an EMBL/GenBank/DDBJ whole genome shotgun (WGS) entry which is preliminary data.</text>
</comment>
<gene>
    <name evidence="2" type="ORF">GLW05_01130</name>
</gene>